<gene>
    <name evidence="1" type="ORF">ACAOBT_LOCUS14275</name>
    <name evidence="2" type="ORF">ACAOBT_LOCUS27854</name>
</gene>
<proteinExistence type="predicted"/>
<sequence length="68" mass="8094">MLDSWFSLPVFPLTWFLEYLPSKCSCSNISPSTRGYILFSRNAMWVQICNDRLHLLKNDTRCVRYETE</sequence>
<evidence type="ECO:0000313" key="1">
    <source>
        <dbReference type="EMBL" id="CAH1981001.1"/>
    </source>
</evidence>
<evidence type="ECO:0000313" key="2">
    <source>
        <dbReference type="EMBL" id="CAH2004188.1"/>
    </source>
</evidence>
<dbReference type="Proteomes" id="UP001152888">
    <property type="component" value="Unassembled WGS sequence"/>
</dbReference>
<name>A0A9P0LWW1_ACAOB</name>
<organism evidence="2 3">
    <name type="scientific">Acanthoscelides obtectus</name>
    <name type="common">Bean weevil</name>
    <name type="synonym">Bruchus obtectus</name>
    <dbReference type="NCBI Taxonomy" id="200917"/>
    <lineage>
        <taxon>Eukaryota</taxon>
        <taxon>Metazoa</taxon>
        <taxon>Ecdysozoa</taxon>
        <taxon>Arthropoda</taxon>
        <taxon>Hexapoda</taxon>
        <taxon>Insecta</taxon>
        <taxon>Pterygota</taxon>
        <taxon>Neoptera</taxon>
        <taxon>Endopterygota</taxon>
        <taxon>Coleoptera</taxon>
        <taxon>Polyphaga</taxon>
        <taxon>Cucujiformia</taxon>
        <taxon>Chrysomeloidea</taxon>
        <taxon>Chrysomelidae</taxon>
        <taxon>Bruchinae</taxon>
        <taxon>Bruchini</taxon>
        <taxon>Acanthoscelides</taxon>
    </lineage>
</organism>
<reference evidence="2" key="1">
    <citation type="submission" date="2022-03" db="EMBL/GenBank/DDBJ databases">
        <authorList>
            <person name="Sayadi A."/>
        </authorList>
    </citation>
    <scope>NUCLEOTIDE SEQUENCE</scope>
</reference>
<dbReference type="AlphaFoldDB" id="A0A9P0LWW1"/>
<dbReference type="EMBL" id="CAKOFQ010007576">
    <property type="protein sequence ID" value="CAH2004188.1"/>
    <property type="molecule type" value="Genomic_DNA"/>
</dbReference>
<evidence type="ECO:0000313" key="3">
    <source>
        <dbReference type="Proteomes" id="UP001152888"/>
    </source>
</evidence>
<dbReference type="EMBL" id="CAKOFQ010006904">
    <property type="protein sequence ID" value="CAH1981001.1"/>
    <property type="molecule type" value="Genomic_DNA"/>
</dbReference>
<accession>A0A9P0LWW1</accession>
<keyword evidence="3" id="KW-1185">Reference proteome</keyword>
<comment type="caution">
    <text evidence="2">The sequence shown here is derived from an EMBL/GenBank/DDBJ whole genome shotgun (WGS) entry which is preliminary data.</text>
</comment>
<protein>
    <submittedName>
        <fullName evidence="2">Uncharacterized protein</fullName>
    </submittedName>
</protein>